<proteinExistence type="predicted"/>
<keyword evidence="3" id="KW-1185">Reference proteome</keyword>
<reference evidence="2" key="1">
    <citation type="journal article" date="2020" name="Stud. Mycol.">
        <title>101 Dothideomycetes genomes: a test case for predicting lifestyles and emergence of pathogens.</title>
        <authorList>
            <person name="Haridas S."/>
            <person name="Albert R."/>
            <person name="Binder M."/>
            <person name="Bloem J."/>
            <person name="Labutti K."/>
            <person name="Salamov A."/>
            <person name="Andreopoulos B."/>
            <person name="Baker S."/>
            <person name="Barry K."/>
            <person name="Bills G."/>
            <person name="Bluhm B."/>
            <person name="Cannon C."/>
            <person name="Castanera R."/>
            <person name="Culley D."/>
            <person name="Daum C."/>
            <person name="Ezra D."/>
            <person name="Gonzalez J."/>
            <person name="Henrissat B."/>
            <person name="Kuo A."/>
            <person name="Liang C."/>
            <person name="Lipzen A."/>
            <person name="Lutzoni F."/>
            <person name="Magnuson J."/>
            <person name="Mondo S."/>
            <person name="Nolan M."/>
            <person name="Ohm R."/>
            <person name="Pangilinan J."/>
            <person name="Park H.-J."/>
            <person name="Ramirez L."/>
            <person name="Alfaro M."/>
            <person name="Sun H."/>
            <person name="Tritt A."/>
            <person name="Yoshinaga Y."/>
            <person name="Zwiers L.-H."/>
            <person name="Turgeon B."/>
            <person name="Goodwin S."/>
            <person name="Spatafora J."/>
            <person name="Crous P."/>
            <person name="Grigoriev I."/>
        </authorList>
    </citation>
    <scope>NUCLEOTIDE SEQUENCE</scope>
    <source>
        <strain evidence="2">CBS 123094</strain>
    </source>
</reference>
<evidence type="ECO:0000259" key="1">
    <source>
        <dbReference type="Pfam" id="PF11790"/>
    </source>
</evidence>
<dbReference type="OrthoDB" id="5985073at2759"/>
<dbReference type="EMBL" id="ML977637">
    <property type="protein sequence ID" value="KAF1995554.1"/>
    <property type="molecule type" value="Genomic_DNA"/>
</dbReference>
<protein>
    <submittedName>
        <fullName evidence="2">Glycoside hydrolase family 128 protein</fullName>
    </submittedName>
</protein>
<dbReference type="AlphaFoldDB" id="A0A6A5W3Q4"/>
<sequence>MSRGPRKFTHSKEVMLSLTLSLPAGPLASRGSIEPTRAAVYRAAYLSSISKTTQHHPTKLLQAPQLLPESLPTYAAAIGLPNLSWTSYSSMVLSVLRANSTSLTSLEKNKHGIAYEYGQHNVIRFFDDPITKVTWVYNWNSDTGPTNMGYEYNPMLWSDRPMLIGVFEVVRACVEFFRSMNRIRNGHLGAACIDLDHAVDVHRRNINVLRVKYGGKIRIGSPAVTNSAAPDGLEWLRKFIEKCGGCQIDFVNIHS</sequence>
<dbReference type="PANTHER" id="PTHR34154:SF3">
    <property type="entry name" value="ALKALI-SENSITIVE LINKAGE PROTEIN 1"/>
    <property type="match status" value="1"/>
</dbReference>
<dbReference type="Proteomes" id="UP000799779">
    <property type="component" value="Unassembled WGS sequence"/>
</dbReference>
<dbReference type="GO" id="GO:0016787">
    <property type="term" value="F:hydrolase activity"/>
    <property type="evidence" value="ECO:0007669"/>
    <property type="project" value="UniProtKB-KW"/>
</dbReference>
<feature type="domain" description="Asl1-like glycosyl hydrolase catalytic" evidence="1">
    <location>
        <begin position="112"/>
        <end position="254"/>
    </location>
</feature>
<accession>A0A6A5W3Q4</accession>
<name>A0A6A5W3Q4_9PLEO</name>
<evidence type="ECO:0000313" key="2">
    <source>
        <dbReference type="EMBL" id="KAF1995554.1"/>
    </source>
</evidence>
<dbReference type="Pfam" id="PF11790">
    <property type="entry name" value="Glyco_hydro_cc"/>
    <property type="match status" value="1"/>
</dbReference>
<dbReference type="InterPro" id="IPR024655">
    <property type="entry name" value="Asl1_glyco_hydro_catalytic"/>
</dbReference>
<dbReference type="GO" id="GO:0009277">
    <property type="term" value="C:fungal-type cell wall"/>
    <property type="evidence" value="ECO:0007669"/>
    <property type="project" value="TreeGrafter"/>
</dbReference>
<dbReference type="InterPro" id="IPR053183">
    <property type="entry name" value="ASL1"/>
</dbReference>
<dbReference type="PANTHER" id="PTHR34154">
    <property type="entry name" value="ALKALI-SENSITIVE LINKAGE PROTEIN 1"/>
    <property type="match status" value="1"/>
</dbReference>
<dbReference type="GO" id="GO:0071966">
    <property type="term" value="P:fungal-type cell wall polysaccharide metabolic process"/>
    <property type="evidence" value="ECO:0007669"/>
    <property type="project" value="TreeGrafter"/>
</dbReference>
<evidence type="ECO:0000313" key="3">
    <source>
        <dbReference type="Proteomes" id="UP000799779"/>
    </source>
</evidence>
<organism evidence="2 3">
    <name type="scientific">Amniculicola lignicola CBS 123094</name>
    <dbReference type="NCBI Taxonomy" id="1392246"/>
    <lineage>
        <taxon>Eukaryota</taxon>
        <taxon>Fungi</taxon>
        <taxon>Dikarya</taxon>
        <taxon>Ascomycota</taxon>
        <taxon>Pezizomycotina</taxon>
        <taxon>Dothideomycetes</taxon>
        <taxon>Pleosporomycetidae</taxon>
        <taxon>Pleosporales</taxon>
        <taxon>Amniculicolaceae</taxon>
        <taxon>Amniculicola</taxon>
    </lineage>
</organism>
<keyword evidence="2" id="KW-0378">Hydrolase</keyword>
<gene>
    <name evidence="2" type="ORF">P154DRAFT_580747</name>
</gene>